<dbReference type="PANTHER" id="PTHR43649">
    <property type="entry name" value="ARABINOSE-BINDING PROTEIN-RELATED"/>
    <property type="match status" value="1"/>
</dbReference>
<dbReference type="PANTHER" id="PTHR43649:SF12">
    <property type="entry name" value="DIACETYLCHITOBIOSE BINDING PROTEIN DASA"/>
    <property type="match status" value="1"/>
</dbReference>
<reference evidence="3 4" key="1">
    <citation type="submission" date="2020-08" db="EMBL/GenBank/DDBJ databases">
        <title>Genomic Encyclopedia of Type Strains, Phase IV (KMG-IV): sequencing the most valuable type-strain genomes for metagenomic binning, comparative biology and taxonomic classification.</title>
        <authorList>
            <person name="Goeker M."/>
        </authorList>
    </citation>
    <scope>NUCLEOTIDE SEQUENCE [LARGE SCALE GENOMIC DNA]</scope>
    <source>
        <strain evidence="3 4">DSM 101730</strain>
    </source>
</reference>
<dbReference type="Gene3D" id="3.40.190.10">
    <property type="entry name" value="Periplasmic binding protein-like II"/>
    <property type="match status" value="2"/>
</dbReference>
<sequence length="427" mass="46183">MRKGYELLGTALLATLLGVTGGPARAQTISLWSHWADEKSKVAFVTEAATRFEAKHPGAKVEITWYQKGPLNTALQSALRAGKGPDVFYADPFQVEYIENGLILPLDDLLRTDRLEDWAKAAWTHDGKLYALPLEAQTIELYYNKDLAKQYGVEMPAGGQLDTAAFMDFVKRANDGGTTPIVVGVADRDYPGAYLTGELLLKKLGPDEYSKLIAGELPYSDPRVVEVFTYIHDLAETGGFPKSIASLKLGESHGYFYNNPGGVLFPMGSFYPSRAFNPPAEGGQPDGFPLGMMNYPVPPDAACPTCKTNRVGGSYVVNAGSEHPDLAGAFLNEMAEPDMAQMWVATVLGQTGAKVDYSTMETNHRAYFDDLAASNAGTQPFLGMLLDHLRGACLDTYKQVVNVGLPAGLVTVDQAVEMMDAACSQRG</sequence>
<comment type="similarity">
    <text evidence="2">Belongs to the bacterial solute-binding protein 1 family.</text>
</comment>
<gene>
    <name evidence="3" type="ORF">HNP73_002282</name>
</gene>
<keyword evidence="3" id="KW-0813">Transport</keyword>
<dbReference type="Proteomes" id="UP000549457">
    <property type="component" value="Unassembled WGS sequence"/>
</dbReference>
<comment type="caution">
    <text evidence="3">The sequence shown here is derived from an EMBL/GenBank/DDBJ whole genome shotgun (WGS) entry which is preliminary data.</text>
</comment>
<dbReference type="EMBL" id="JACHFM010000002">
    <property type="protein sequence ID" value="MBB5222346.1"/>
    <property type="molecule type" value="Genomic_DNA"/>
</dbReference>
<protein>
    <submittedName>
        <fullName evidence="3">Multiple sugar transport system substrate-binding protein</fullName>
    </submittedName>
</protein>
<keyword evidence="4" id="KW-1185">Reference proteome</keyword>
<name>A0A840SR67_9RHOB</name>
<evidence type="ECO:0000313" key="4">
    <source>
        <dbReference type="Proteomes" id="UP000549457"/>
    </source>
</evidence>
<dbReference type="AlphaFoldDB" id="A0A840SR67"/>
<dbReference type="GO" id="GO:0042597">
    <property type="term" value="C:periplasmic space"/>
    <property type="evidence" value="ECO:0007669"/>
    <property type="project" value="UniProtKB-SubCell"/>
</dbReference>
<dbReference type="InterPro" id="IPR050490">
    <property type="entry name" value="Bact_solute-bd_prot1"/>
</dbReference>
<comment type="subcellular location">
    <subcellularLocation>
        <location evidence="1">Periplasm</location>
    </subcellularLocation>
</comment>
<organism evidence="3 4">
    <name type="scientific">Amaricoccus macauensis</name>
    <dbReference type="NCBI Taxonomy" id="57001"/>
    <lineage>
        <taxon>Bacteria</taxon>
        <taxon>Pseudomonadati</taxon>
        <taxon>Pseudomonadota</taxon>
        <taxon>Alphaproteobacteria</taxon>
        <taxon>Rhodobacterales</taxon>
        <taxon>Paracoccaceae</taxon>
        <taxon>Amaricoccus</taxon>
    </lineage>
</organism>
<proteinExistence type="inferred from homology"/>
<evidence type="ECO:0000313" key="3">
    <source>
        <dbReference type="EMBL" id="MBB5222346.1"/>
    </source>
</evidence>
<dbReference type="InterPro" id="IPR006059">
    <property type="entry name" value="SBP"/>
</dbReference>
<keyword evidence="3" id="KW-0762">Sugar transport</keyword>
<dbReference type="Pfam" id="PF01547">
    <property type="entry name" value="SBP_bac_1"/>
    <property type="match status" value="1"/>
</dbReference>
<accession>A0A840SR67</accession>
<evidence type="ECO:0000256" key="2">
    <source>
        <dbReference type="ARBA" id="ARBA00008520"/>
    </source>
</evidence>
<dbReference type="SUPFAM" id="SSF53850">
    <property type="entry name" value="Periplasmic binding protein-like II"/>
    <property type="match status" value="1"/>
</dbReference>
<dbReference type="RefSeq" id="WP_184149027.1">
    <property type="nucleotide sequence ID" value="NZ_JACHFM010000002.1"/>
</dbReference>
<evidence type="ECO:0000256" key="1">
    <source>
        <dbReference type="ARBA" id="ARBA00004418"/>
    </source>
</evidence>